<dbReference type="RefSeq" id="WP_119453084.1">
    <property type="nucleotide sequence ID" value="NZ_QWGA01000003.1"/>
</dbReference>
<feature type="region of interest" description="Disordered" evidence="1">
    <location>
        <begin position="1"/>
        <end position="33"/>
    </location>
</feature>
<name>A0A399RLK2_9PROT</name>
<dbReference type="AlphaFoldDB" id="A0A399RLK2"/>
<gene>
    <name evidence="2" type="ORF">D1222_04920</name>
</gene>
<dbReference type="Proteomes" id="UP000265845">
    <property type="component" value="Unassembled WGS sequence"/>
</dbReference>
<sequence>MSLQGRIAELSSRHQRLDEEIEQEQKRPAADETRLHDLKRRKLKIKEELHHLKPN</sequence>
<evidence type="ECO:0000313" key="2">
    <source>
        <dbReference type="EMBL" id="RIJ31591.1"/>
    </source>
</evidence>
<proteinExistence type="predicted"/>
<keyword evidence="3" id="KW-1185">Reference proteome</keyword>
<dbReference type="Gene3D" id="6.10.280.50">
    <property type="match status" value="1"/>
</dbReference>
<evidence type="ECO:0000256" key="1">
    <source>
        <dbReference type="SAM" id="MobiDB-lite"/>
    </source>
</evidence>
<dbReference type="InterPro" id="IPR007420">
    <property type="entry name" value="DUF465"/>
</dbReference>
<dbReference type="OrthoDB" id="7173992at2"/>
<feature type="compositionally biased region" description="Basic and acidic residues" evidence="1">
    <location>
        <begin position="11"/>
        <end position="33"/>
    </location>
</feature>
<evidence type="ECO:0000313" key="3">
    <source>
        <dbReference type="Proteomes" id="UP000265845"/>
    </source>
</evidence>
<dbReference type="InterPro" id="IPR038444">
    <property type="entry name" value="DUF465_sf"/>
</dbReference>
<dbReference type="Pfam" id="PF04325">
    <property type="entry name" value="DUF465"/>
    <property type="match status" value="1"/>
</dbReference>
<comment type="caution">
    <text evidence="2">The sequence shown here is derived from an EMBL/GenBank/DDBJ whole genome shotgun (WGS) entry which is preliminary data.</text>
</comment>
<accession>A0A399RLK2</accession>
<organism evidence="2 3">
    <name type="scientific">Henriciella algicola</name>
    <dbReference type="NCBI Taxonomy" id="1608422"/>
    <lineage>
        <taxon>Bacteria</taxon>
        <taxon>Pseudomonadati</taxon>
        <taxon>Pseudomonadota</taxon>
        <taxon>Alphaproteobacteria</taxon>
        <taxon>Hyphomonadales</taxon>
        <taxon>Hyphomonadaceae</taxon>
        <taxon>Henriciella</taxon>
    </lineage>
</organism>
<dbReference type="EMBL" id="QWGA01000003">
    <property type="protein sequence ID" value="RIJ31591.1"/>
    <property type="molecule type" value="Genomic_DNA"/>
</dbReference>
<protein>
    <submittedName>
        <fullName evidence="2">DUF465 domain-containing protein</fullName>
    </submittedName>
</protein>
<reference evidence="2 3" key="1">
    <citation type="submission" date="2018-08" db="EMBL/GenBank/DDBJ databases">
        <title>Henriciella mobilis sp. nov., isolated from seawater.</title>
        <authorList>
            <person name="Cheng H."/>
            <person name="Wu Y.-H."/>
            <person name="Xu X.-W."/>
            <person name="Guo L.-L."/>
        </authorList>
    </citation>
    <scope>NUCLEOTIDE SEQUENCE [LARGE SCALE GENOMIC DNA]</scope>
    <source>
        <strain evidence="2 3">CCUG67844</strain>
    </source>
</reference>